<keyword evidence="2" id="KW-1185">Reference proteome</keyword>
<evidence type="ECO:0000313" key="2">
    <source>
        <dbReference type="Proteomes" id="UP001055811"/>
    </source>
</evidence>
<reference evidence="2" key="1">
    <citation type="journal article" date="2022" name="Mol. Ecol. Resour.">
        <title>The genomes of chicory, endive, great burdock and yacon provide insights into Asteraceae palaeo-polyploidization history and plant inulin production.</title>
        <authorList>
            <person name="Fan W."/>
            <person name="Wang S."/>
            <person name="Wang H."/>
            <person name="Wang A."/>
            <person name="Jiang F."/>
            <person name="Liu H."/>
            <person name="Zhao H."/>
            <person name="Xu D."/>
            <person name="Zhang Y."/>
        </authorList>
    </citation>
    <scope>NUCLEOTIDE SEQUENCE [LARGE SCALE GENOMIC DNA]</scope>
    <source>
        <strain evidence="2">cv. Punajuju</strain>
    </source>
</reference>
<reference evidence="1 2" key="2">
    <citation type="journal article" date="2022" name="Mol. Ecol. Resour.">
        <title>The genomes of chicory, endive, great burdock and yacon provide insights into Asteraceae paleo-polyploidization history and plant inulin production.</title>
        <authorList>
            <person name="Fan W."/>
            <person name="Wang S."/>
            <person name="Wang H."/>
            <person name="Wang A."/>
            <person name="Jiang F."/>
            <person name="Liu H."/>
            <person name="Zhao H."/>
            <person name="Xu D."/>
            <person name="Zhang Y."/>
        </authorList>
    </citation>
    <scope>NUCLEOTIDE SEQUENCE [LARGE SCALE GENOMIC DNA]</scope>
    <source>
        <strain evidence="2">cv. Punajuju</strain>
        <tissue evidence="1">Leaves</tissue>
    </source>
</reference>
<accession>A0ACB9GAJ7</accession>
<organism evidence="1 2">
    <name type="scientific">Cichorium intybus</name>
    <name type="common">Chicory</name>
    <dbReference type="NCBI Taxonomy" id="13427"/>
    <lineage>
        <taxon>Eukaryota</taxon>
        <taxon>Viridiplantae</taxon>
        <taxon>Streptophyta</taxon>
        <taxon>Embryophyta</taxon>
        <taxon>Tracheophyta</taxon>
        <taxon>Spermatophyta</taxon>
        <taxon>Magnoliopsida</taxon>
        <taxon>eudicotyledons</taxon>
        <taxon>Gunneridae</taxon>
        <taxon>Pentapetalae</taxon>
        <taxon>asterids</taxon>
        <taxon>campanulids</taxon>
        <taxon>Asterales</taxon>
        <taxon>Asteraceae</taxon>
        <taxon>Cichorioideae</taxon>
        <taxon>Cichorieae</taxon>
        <taxon>Cichoriinae</taxon>
        <taxon>Cichorium</taxon>
    </lineage>
</organism>
<proteinExistence type="predicted"/>
<evidence type="ECO:0000313" key="1">
    <source>
        <dbReference type="EMBL" id="KAI3780503.1"/>
    </source>
</evidence>
<dbReference type="EMBL" id="CM042010">
    <property type="protein sequence ID" value="KAI3780503.1"/>
    <property type="molecule type" value="Genomic_DNA"/>
</dbReference>
<name>A0ACB9GAJ7_CICIN</name>
<comment type="caution">
    <text evidence="1">The sequence shown here is derived from an EMBL/GenBank/DDBJ whole genome shotgun (WGS) entry which is preliminary data.</text>
</comment>
<dbReference type="Proteomes" id="UP001055811">
    <property type="component" value="Linkage Group LG02"/>
</dbReference>
<protein>
    <submittedName>
        <fullName evidence="1">Uncharacterized protein</fullName>
    </submittedName>
</protein>
<gene>
    <name evidence="1" type="ORF">L2E82_10484</name>
</gene>
<sequence>MKQFFLIVLMLCVISFVSSSNSGEINILEPYTVHIIDWEIANLIVHVQSKDNDLGNHTMTIHDAFHWKFRRNFGETTEFIGNFYWMTLDNQVYQEVDFQVFNNDIADECGNKLSENHCYWFVTTVGFYFAKGSPSGWVLKYTWGN</sequence>